<keyword evidence="4" id="KW-1185">Reference proteome</keyword>
<feature type="compositionally biased region" description="Low complexity" evidence="1">
    <location>
        <begin position="443"/>
        <end position="452"/>
    </location>
</feature>
<comment type="caution">
    <text evidence="3">The sequence shown here is derived from an EMBL/GenBank/DDBJ whole genome shotgun (WGS) entry which is preliminary data.</text>
</comment>
<evidence type="ECO:0000313" key="4">
    <source>
        <dbReference type="Proteomes" id="UP000574761"/>
    </source>
</evidence>
<sequence length="522" mass="56976">MSETILQDGKLYIGTSRKPDDSINKPEYLDLKFGNRHGLVTGATGAGKTITLQILAEGFSNAGVPVFCADVKGDLSGIGAVGEAKDFLLKRAQEIGLEPYDFQEFPVIFWDLYGEKGHRVRTTMTEMGPLLLSRLMNASDAQEGVLNIAFKIADQGGLPLLDLKDLQALLNYMGENATELSNKFGFISKASVGSIQRELLILEQQGAEHFFGEPALKISDIMRTTNDGRGAISVLAADKLMMNPRLYGTFLLWLLSELFEELPEVGDPEKPKLVFFFDEAHLLFNDAPKVLIERVEQVVRLIRSKGVGVYFVTQNPLDVPETVLAQLGNRVQHALRAYTPREQKAVKTAADTFRPNPDFDCATVITQLGTGEALISTLEGKGIPSMVERTLVRPPASRVGPLTDAERAAVMKVSPVAGLYDEDSDRESAYEMLAARAKKLEEAQQQADQQAPESEEQNGGSRWTLPGFGDEPTQASTTGKPKARSGYQRESVVEAAMKSAARSVATSLGRAIVRGILGSLRR</sequence>
<dbReference type="InterPro" id="IPR033186">
    <property type="entry name" value="HerA_C"/>
</dbReference>
<dbReference type="InterPro" id="IPR027417">
    <property type="entry name" value="P-loop_NTPase"/>
</dbReference>
<dbReference type="InterPro" id="IPR051162">
    <property type="entry name" value="T4SS_component"/>
</dbReference>
<dbReference type="EMBL" id="JACIEE010000002">
    <property type="protein sequence ID" value="MBB3976032.1"/>
    <property type="molecule type" value="Genomic_DNA"/>
</dbReference>
<reference evidence="3 4" key="1">
    <citation type="submission" date="2020-08" db="EMBL/GenBank/DDBJ databases">
        <title>Genomic Encyclopedia of Type Strains, Phase IV (KMG-IV): sequencing the most valuable type-strain genomes for metagenomic binning, comparative biology and taxonomic classification.</title>
        <authorList>
            <person name="Goeker M."/>
        </authorList>
    </citation>
    <scope>NUCLEOTIDE SEQUENCE [LARGE SCALE GENOMIC DNA]</scope>
    <source>
        <strain evidence="3 4">DSM 100211</strain>
    </source>
</reference>
<feature type="domain" description="Helicase HerA-like C-terminal" evidence="2">
    <location>
        <begin position="17"/>
        <end position="520"/>
    </location>
</feature>
<feature type="region of interest" description="Disordered" evidence="1">
    <location>
        <begin position="439"/>
        <end position="492"/>
    </location>
</feature>
<dbReference type="PANTHER" id="PTHR30121">
    <property type="entry name" value="UNCHARACTERIZED PROTEIN YJGR-RELATED"/>
    <property type="match status" value="1"/>
</dbReference>
<dbReference type="AlphaFoldDB" id="A0A7W6D8E5"/>
<organism evidence="3 4">
    <name type="scientific">Mycoplana azooxidifex</name>
    <dbReference type="NCBI Taxonomy" id="1636188"/>
    <lineage>
        <taxon>Bacteria</taxon>
        <taxon>Pseudomonadati</taxon>
        <taxon>Pseudomonadota</taxon>
        <taxon>Alphaproteobacteria</taxon>
        <taxon>Hyphomicrobiales</taxon>
        <taxon>Rhizobiaceae</taxon>
        <taxon>Mycoplana</taxon>
    </lineage>
</organism>
<proteinExistence type="predicted"/>
<dbReference type="Gene3D" id="3.40.50.300">
    <property type="entry name" value="P-loop containing nucleotide triphosphate hydrolases"/>
    <property type="match status" value="2"/>
</dbReference>
<evidence type="ECO:0000256" key="1">
    <source>
        <dbReference type="SAM" id="MobiDB-lite"/>
    </source>
</evidence>
<protein>
    <recommendedName>
        <fullName evidence="2">Helicase HerA-like C-terminal domain-containing protein</fullName>
    </recommendedName>
</protein>
<dbReference type="Pfam" id="PF05872">
    <property type="entry name" value="HerA_C"/>
    <property type="match status" value="1"/>
</dbReference>
<evidence type="ECO:0000259" key="2">
    <source>
        <dbReference type="Pfam" id="PF05872"/>
    </source>
</evidence>
<name>A0A7W6D8E5_9HYPH</name>
<gene>
    <name evidence="3" type="ORF">GGQ64_001219</name>
</gene>
<dbReference type="PANTHER" id="PTHR30121:SF6">
    <property type="entry name" value="SLR6007 PROTEIN"/>
    <property type="match status" value="1"/>
</dbReference>
<evidence type="ECO:0000313" key="3">
    <source>
        <dbReference type="EMBL" id="MBB3976032.1"/>
    </source>
</evidence>
<accession>A0A7W6D8E5</accession>
<dbReference type="Proteomes" id="UP000574761">
    <property type="component" value="Unassembled WGS sequence"/>
</dbReference>
<dbReference type="SUPFAM" id="SSF52540">
    <property type="entry name" value="P-loop containing nucleoside triphosphate hydrolases"/>
    <property type="match status" value="1"/>
</dbReference>